<reference evidence="6" key="1">
    <citation type="submission" date="2025-08" db="UniProtKB">
        <authorList>
            <consortium name="RefSeq"/>
        </authorList>
    </citation>
    <scope>IDENTIFICATION</scope>
    <source>
        <tissue evidence="6">Young leaves</tissue>
    </source>
</reference>
<dbReference type="PANTHER" id="PTHR31692:SF4">
    <property type="entry name" value="EXPANSIN-LIKE A1-RELATED"/>
    <property type="match status" value="1"/>
</dbReference>
<proteinExistence type="inferred from homology"/>
<dbReference type="Gene3D" id="2.40.40.10">
    <property type="entry name" value="RlpA-like domain"/>
    <property type="match status" value="1"/>
</dbReference>
<feature type="chain" id="PRO_5026751779" evidence="2">
    <location>
        <begin position="19"/>
        <end position="265"/>
    </location>
</feature>
<evidence type="ECO:0000256" key="1">
    <source>
        <dbReference type="RuleBase" id="RU003460"/>
    </source>
</evidence>
<dbReference type="GO" id="GO:0009653">
    <property type="term" value="P:anatomical structure morphogenesis"/>
    <property type="evidence" value="ECO:0007669"/>
    <property type="project" value="UniProtKB-ARBA"/>
</dbReference>
<feature type="domain" description="Expansin-like CBD" evidence="4">
    <location>
        <begin position="159"/>
        <end position="242"/>
    </location>
</feature>
<dbReference type="Proteomes" id="UP000504609">
    <property type="component" value="Unplaced"/>
</dbReference>
<dbReference type="RefSeq" id="XP_022952741.1">
    <property type="nucleotide sequence ID" value="XM_023096973.1"/>
</dbReference>
<dbReference type="KEGG" id="cmos:111455346"/>
<evidence type="ECO:0000259" key="4">
    <source>
        <dbReference type="PROSITE" id="PS50843"/>
    </source>
</evidence>
<dbReference type="GO" id="GO:0009506">
    <property type="term" value="C:plasmodesma"/>
    <property type="evidence" value="ECO:0007669"/>
    <property type="project" value="TreeGrafter"/>
</dbReference>
<dbReference type="AlphaFoldDB" id="A0A6J1GL20"/>
<gene>
    <name evidence="6" type="primary">LOC111455346</name>
</gene>
<evidence type="ECO:0000256" key="2">
    <source>
        <dbReference type="SAM" id="SignalP"/>
    </source>
</evidence>
<name>A0A6J1GL20_CUCMO</name>
<feature type="signal peptide" evidence="2">
    <location>
        <begin position="1"/>
        <end position="18"/>
    </location>
</feature>
<feature type="domain" description="Expansin-like EG45" evidence="3">
    <location>
        <begin position="41"/>
        <end position="145"/>
    </location>
</feature>
<dbReference type="PANTHER" id="PTHR31692">
    <property type="entry name" value="EXPANSIN-B3"/>
    <property type="match status" value="1"/>
</dbReference>
<evidence type="ECO:0000313" key="5">
    <source>
        <dbReference type="Proteomes" id="UP000504609"/>
    </source>
</evidence>
<dbReference type="PRINTS" id="PR01225">
    <property type="entry name" value="EXPANSNFAMLY"/>
</dbReference>
<dbReference type="Gene3D" id="2.60.40.760">
    <property type="entry name" value="Expansin, cellulose-binding-like domain"/>
    <property type="match status" value="1"/>
</dbReference>
<dbReference type="SUPFAM" id="SSF49590">
    <property type="entry name" value="PHL pollen allergen"/>
    <property type="match status" value="1"/>
</dbReference>
<sequence>MVWLLGLLFLLLASSSNACDRCIHQSTAAYYSANSPTSNGWGACRYGFWAMEISQDFYTAAMPSIYRQGATCGACYKVRCKDRRLCTTKGTKVVLTDQNQDNRTGFVLSKKGFSAMARKGNIQKLLNLTSIDVEYKRIPCEYKNKNLTIFIQDWSKVPYYFSIKFLYQGGQTQILAVKIAQVGSSKWGYLNRKYGAIWETNKVPEGALQLWMKIVTSGFKEKWIMANNIIPADWKSGLTYDMGTQFKDIAQESCPPWECGDQPWI</sequence>
<keyword evidence="2" id="KW-0732">Signal</keyword>
<dbReference type="Pfam" id="PF03330">
    <property type="entry name" value="DPBB_1"/>
    <property type="match status" value="1"/>
</dbReference>
<dbReference type="InterPro" id="IPR007118">
    <property type="entry name" value="Expan_Lol_pI"/>
</dbReference>
<dbReference type="Pfam" id="PF01357">
    <property type="entry name" value="Expansin_C"/>
    <property type="match status" value="1"/>
</dbReference>
<dbReference type="InterPro" id="IPR007112">
    <property type="entry name" value="Expansin/allergen_DPBB_dom"/>
</dbReference>
<dbReference type="SUPFAM" id="SSF50685">
    <property type="entry name" value="Barwin-like endoglucanases"/>
    <property type="match status" value="1"/>
</dbReference>
<evidence type="ECO:0000313" key="6">
    <source>
        <dbReference type="RefSeq" id="XP_022952741.1"/>
    </source>
</evidence>
<dbReference type="InterPro" id="IPR036908">
    <property type="entry name" value="RlpA-like_sf"/>
</dbReference>
<dbReference type="GO" id="GO:0005576">
    <property type="term" value="C:extracellular region"/>
    <property type="evidence" value="ECO:0007669"/>
    <property type="project" value="InterPro"/>
</dbReference>
<dbReference type="PROSITE" id="PS50843">
    <property type="entry name" value="EXPANSIN_CBD"/>
    <property type="match status" value="1"/>
</dbReference>
<evidence type="ECO:0000259" key="3">
    <source>
        <dbReference type="PROSITE" id="PS50842"/>
    </source>
</evidence>
<dbReference type="GeneID" id="111455346"/>
<dbReference type="InterPro" id="IPR007117">
    <property type="entry name" value="Expansin_CBD"/>
</dbReference>
<comment type="similarity">
    <text evidence="1">Belongs to the expansin family.</text>
</comment>
<keyword evidence="5" id="KW-1185">Reference proteome</keyword>
<dbReference type="InterPro" id="IPR009009">
    <property type="entry name" value="RlpA-like_DPBB"/>
</dbReference>
<dbReference type="PROSITE" id="PS50842">
    <property type="entry name" value="EXPANSIN_EG45"/>
    <property type="match status" value="1"/>
</dbReference>
<accession>A0A6J1GL20</accession>
<dbReference type="GO" id="GO:0009505">
    <property type="term" value="C:plant-type cell wall"/>
    <property type="evidence" value="ECO:0007669"/>
    <property type="project" value="TreeGrafter"/>
</dbReference>
<organism evidence="5 6">
    <name type="scientific">Cucurbita moschata</name>
    <name type="common">Winter crookneck squash</name>
    <name type="synonym">Cucurbita pepo var. moschata</name>
    <dbReference type="NCBI Taxonomy" id="3662"/>
    <lineage>
        <taxon>Eukaryota</taxon>
        <taxon>Viridiplantae</taxon>
        <taxon>Streptophyta</taxon>
        <taxon>Embryophyta</taxon>
        <taxon>Tracheophyta</taxon>
        <taxon>Spermatophyta</taxon>
        <taxon>Magnoliopsida</taxon>
        <taxon>eudicotyledons</taxon>
        <taxon>Gunneridae</taxon>
        <taxon>Pentapetalae</taxon>
        <taxon>rosids</taxon>
        <taxon>fabids</taxon>
        <taxon>Cucurbitales</taxon>
        <taxon>Cucurbitaceae</taxon>
        <taxon>Cucurbiteae</taxon>
        <taxon>Cucurbita</taxon>
    </lineage>
</organism>
<dbReference type="InterPro" id="IPR036749">
    <property type="entry name" value="Expansin_CBD_sf"/>
</dbReference>
<protein>
    <submittedName>
        <fullName evidence="6">Expansin-like A2</fullName>
    </submittedName>
</protein>